<proteinExistence type="predicted"/>
<name>A0A5R9DYV6_9ACTN</name>
<organism evidence="5 6">
    <name type="scientific">Streptomyces marianii</name>
    <dbReference type="NCBI Taxonomy" id="1817406"/>
    <lineage>
        <taxon>Bacteria</taxon>
        <taxon>Bacillati</taxon>
        <taxon>Actinomycetota</taxon>
        <taxon>Actinomycetes</taxon>
        <taxon>Kitasatosporales</taxon>
        <taxon>Streptomycetaceae</taxon>
        <taxon>Streptomyces</taxon>
    </lineage>
</organism>
<keyword evidence="6" id="KW-1185">Reference proteome</keyword>
<accession>A0A5R9DYV6</accession>
<dbReference type="Proteomes" id="UP000305921">
    <property type="component" value="Unassembled WGS sequence"/>
</dbReference>
<keyword evidence="1 5" id="KW-0489">Methyltransferase</keyword>
<evidence type="ECO:0000313" key="5">
    <source>
        <dbReference type="EMBL" id="TLQ42576.1"/>
    </source>
</evidence>
<dbReference type="GO" id="GO:0032259">
    <property type="term" value="P:methylation"/>
    <property type="evidence" value="ECO:0007669"/>
    <property type="project" value="UniProtKB-KW"/>
</dbReference>
<dbReference type="SUPFAM" id="SSF53335">
    <property type="entry name" value="S-adenosyl-L-methionine-dependent methyltransferases"/>
    <property type="match status" value="1"/>
</dbReference>
<dbReference type="GO" id="GO:0008168">
    <property type="term" value="F:methyltransferase activity"/>
    <property type="evidence" value="ECO:0007669"/>
    <property type="project" value="UniProtKB-KW"/>
</dbReference>
<dbReference type="AlphaFoldDB" id="A0A5R9DYV6"/>
<keyword evidence="2 5" id="KW-0808">Transferase</keyword>
<dbReference type="OrthoDB" id="3286690at2"/>
<evidence type="ECO:0000256" key="3">
    <source>
        <dbReference type="SAM" id="MobiDB-lite"/>
    </source>
</evidence>
<feature type="domain" description="Methyltransferase" evidence="4">
    <location>
        <begin position="74"/>
        <end position="172"/>
    </location>
</feature>
<dbReference type="Gene3D" id="3.40.50.150">
    <property type="entry name" value="Vaccinia Virus protein VP39"/>
    <property type="match status" value="1"/>
</dbReference>
<comment type="caution">
    <text evidence="5">The sequence shown here is derived from an EMBL/GenBank/DDBJ whole genome shotgun (WGS) entry which is preliminary data.</text>
</comment>
<gene>
    <name evidence="5" type="ORF">FEF34_04695</name>
</gene>
<sequence>MATLDAPAGPAGTWPTRAHHSGRKGLGVTTSEEDWNEQDSQDFISYGEYFVPERAAQADVIASVIPAPPAGARILDLCCGQGRLSAALLEAFPEAQVVGLDISTTMLDTAGRELARYGGRFHTERFDLAADDWRKRDEAPWAVVSSLAVHHLDGAGKQQLFADVYAMLRPGGAFVLADLVEATGPLGHELARRMWDDAVREQSAAAGVDDAYEKFHELEWSHYQYPDPLDRPSPLGDQLNWLREAGFTQVDAYWMKAGHAVFGGIKQEGPTA</sequence>
<dbReference type="GO" id="GO:0017000">
    <property type="term" value="P:antibiotic biosynthetic process"/>
    <property type="evidence" value="ECO:0007669"/>
    <property type="project" value="UniProtKB-ARBA"/>
</dbReference>
<dbReference type="PANTHER" id="PTHR43861:SF1">
    <property type="entry name" value="TRANS-ACONITATE 2-METHYLTRANSFERASE"/>
    <property type="match status" value="1"/>
</dbReference>
<reference evidence="5 6" key="1">
    <citation type="submission" date="2019-05" db="EMBL/GenBank/DDBJ databases">
        <title>Streptomyces marianii sp. nov., a novel marine actinomycete from southern coast of India.</title>
        <authorList>
            <person name="Iniyan A.M."/>
            <person name="Wink J."/>
            <person name="Ramprasad E."/>
            <person name="Ramana C.V."/>
            <person name="Bunk B."/>
            <person name="Sproer C."/>
            <person name="Joseph F.-J.R.S."/>
            <person name="Vincent S.G.P."/>
        </authorList>
    </citation>
    <scope>NUCLEOTIDE SEQUENCE [LARGE SCALE GENOMIC DNA]</scope>
    <source>
        <strain evidence="5 6">ICN19</strain>
    </source>
</reference>
<evidence type="ECO:0000259" key="4">
    <source>
        <dbReference type="Pfam" id="PF13649"/>
    </source>
</evidence>
<feature type="region of interest" description="Disordered" evidence="3">
    <location>
        <begin position="1"/>
        <end position="34"/>
    </location>
</feature>
<dbReference type="InterPro" id="IPR029063">
    <property type="entry name" value="SAM-dependent_MTases_sf"/>
</dbReference>
<evidence type="ECO:0000313" key="6">
    <source>
        <dbReference type="Proteomes" id="UP000305921"/>
    </source>
</evidence>
<dbReference type="CDD" id="cd02440">
    <property type="entry name" value="AdoMet_MTases"/>
    <property type="match status" value="1"/>
</dbReference>
<protein>
    <submittedName>
        <fullName evidence="5">Class I SAM-dependent methyltransferase</fullName>
    </submittedName>
</protein>
<dbReference type="EMBL" id="VAWE01000001">
    <property type="protein sequence ID" value="TLQ42576.1"/>
    <property type="molecule type" value="Genomic_DNA"/>
</dbReference>
<dbReference type="InterPro" id="IPR041698">
    <property type="entry name" value="Methyltransf_25"/>
</dbReference>
<evidence type="ECO:0000256" key="2">
    <source>
        <dbReference type="ARBA" id="ARBA00022679"/>
    </source>
</evidence>
<dbReference type="PANTHER" id="PTHR43861">
    <property type="entry name" value="TRANS-ACONITATE 2-METHYLTRANSFERASE-RELATED"/>
    <property type="match status" value="1"/>
</dbReference>
<dbReference type="Pfam" id="PF13649">
    <property type="entry name" value="Methyltransf_25"/>
    <property type="match status" value="1"/>
</dbReference>
<evidence type="ECO:0000256" key="1">
    <source>
        <dbReference type="ARBA" id="ARBA00022603"/>
    </source>
</evidence>